<evidence type="ECO:0000313" key="3">
    <source>
        <dbReference type="Proteomes" id="UP001436297"/>
    </source>
</evidence>
<feature type="transmembrane region" description="Helical" evidence="1">
    <location>
        <begin position="182"/>
        <end position="204"/>
    </location>
</feature>
<dbReference type="InterPro" id="IPR031690">
    <property type="entry name" value="DUF5079"/>
</dbReference>
<dbReference type="Proteomes" id="UP001436297">
    <property type="component" value="Chromosome"/>
</dbReference>
<keyword evidence="1" id="KW-1133">Transmembrane helix</keyword>
<dbReference type="RefSeq" id="WP_251521755.1">
    <property type="nucleotide sequence ID" value="NZ_CP128355.1"/>
</dbReference>
<dbReference type="Pfam" id="PF16882">
    <property type="entry name" value="DUF5079"/>
    <property type="match status" value="1"/>
</dbReference>
<feature type="transmembrane region" description="Helical" evidence="1">
    <location>
        <begin position="47"/>
        <end position="65"/>
    </location>
</feature>
<evidence type="ECO:0000256" key="1">
    <source>
        <dbReference type="SAM" id="Phobius"/>
    </source>
</evidence>
<keyword evidence="1" id="KW-0812">Transmembrane</keyword>
<name>A0ABZ3EF66_9STAP</name>
<feature type="transmembrane region" description="Helical" evidence="1">
    <location>
        <begin position="12"/>
        <end position="35"/>
    </location>
</feature>
<organism evidence="2 3">
    <name type="scientific">Staphylococcus hsinchuensis</name>
    <dbReference type="NCBI Taxonomy" id="3051183"/>
    <lineage>
        <taxon>Bacteria</taxon>
        <taxon>Bacillati</taxon>
        <taxon>Bacillota</taxon>
        <taxon>Bacilli</taxon>
        <taxon>Bacillales</taxon>
        <taxon>Staphylococcaceae</taxon>
        <taxon>Staphylococcus</taxon>
    </lineage>
</organism>
<feature type="transmembrane region" description="Helical" evidence="1">
    <location>
        <begin position="81"/>
        <end position="104"/>
    </location>
</feature>
<accession>A0ABZ3EF66</accession>
<feature type="transmembrane region" description="Helical" evidence="1">
    <location>
        <begin position="147"/>
        <end position="170"/>
    </location>
</feature>
<keyword evidence="3" id="KW-1185">Reference proteome</keyword>
<sequence>MNTKEILQHLKMAYLTPYSLVLNIIISIFYIIPYFTIKKDLDTSIPLYLKVFIFLWILFVILSLIQERRVLKVKNSKMTAIRYLVITILAAFVIPLATSTIYIFAAELQYHEVFDIWLRLALSVIISWFGSHLVLGRAFEVTKLFKLKLFTYIGFIIIIIPFIYLAYIGFIVPAGQDESNKFIWVSLLVLFGAHLFIITPYAYLGEYFKKLKNPTEEGGE</sequence>
<gene>
    <name evidence="2" type="ORF">QQM35_02960</name>
</gene>
<reference evidence="2 3" key="1">
    <citation type="journal article" date="2024" name="Pathogens">
        <title>Staphylococcus hsinchuensis sp. nov., Isolated from Soymilk.</title>
        <authorList>
            <person name="Wang Y.T."/>
            <person name="Lin Y.C."/>
            <person name="Hsieh Y.H."/>
            <person name="Lin Y.T."/>
            <person name="Hamada M."/>
            <person name="Chen C.C."/>
            <person name="Liou J.S."/>
            <person name="Lee A.Y."/>
            <person name="Zhang W.L."/>
            <person name="Chen Y.T."/>
            <person name="Huang C.H."/>
        </authorList>
    </citation>
    <scope>NUCLEOTIDE SEQUENCE [LARGE SCALE GENOMIC DNA]</scope>
    <source>
        <strain evidence="2 3">H164</strain>
    </source>
</reference>
<dbReference type="EMBL" id="CP128355">
    <property type="protein sequence ID" value="XAF71096.1"/>
    <property type="molecule type" value="Genomic_DNA"/>
</dbReference>
<keyword evidence="1" id="KW-0472">Membrane</keyword>
<proteinExistence type="predicted"/>
<evidence type="ECO:0000313" key="2">
    <source>
        <dbReference type="EMBL" id="XAF71096.1"/>
    </source>
</evidence>
<feature type="transmembrane region" description="Helical" evidence="1">
    <location>
        <begin position="116"/>
        <end position="135"/>
    </location>
</feature>
<protein>
    <submittedName>
        <fullName evidence="2">DUF5079 family protein</fullName>
    </submittedName>
</protein>